<dbReference type="SUPFAM" id="SSF69065">
    <property type="entry name" value="RNase III domain-like"/>
    <property type="match status" value="1"/>
</dbReference>
<gene>
    <name evidence="1" type="ORF">BDV26DRAFT_295605</name>
</gene>
<protein>
    <recommendedName>
        <fullName evidence="3">RNase III domain-containing protein</fullName>
    </recommendedName>
</protein>
<sequence>MSIDNNIQQVGNILGYHFTSKNCLSEALLAPATDEEDSHGSLSLADLGIDVIRSCLSLYAYKNKIRSSHNTAIKRELCSYDHLVSVAQRTVIDRVIIDNRRPVERNPVVVAKAFAAIIAAAHLDCGGSYPRTWKILKHIGFFATDESGVDPTQLENKTSRNTYFPEACPAIGTRGATTRDMDDGLDMDRISNVNMCEIKRTGDHLISSAASTIRTGYSLQNEVQHSQRKRPMDIEFREMERNQRKQKHGRCQKDLVALFLTKEAAKCEANGLPLPREWYFTAEIEKDIHNFHNGASVDVLKRLIVGSGSSQSVLSLQEAIRGWREEGNVPCLQISDSSSKADTFKVISEIGEQIMCLKLFQRYHISYLFDACGGGQTPSLSRFVAAPAYNLSTVKRGGNPHNHAESELTNAMMRHVLPQLKPGSSEYQAKHKYVNGLRVLARRFHILQECFGKGILALIPSPGQTHQTGVELSDAKIGRVPESAFLDLVSILNRSQGDFLRQLSTAAWKIVETMLYQPTHLCPLFQLETIESSFILEQPKELDTILQLLK</sequence>
<dbReference type="Gene3D" id="1.10.1520.10">
    <property type="entry name" value="Ribonuclease III domain"/>
    <property type="match status" value="1"/>
</dbReference>
<dbReference type="GO" id="GO:0006396">
    <property type="term" value="P:RNA processing"/>
    <property type="evidence" value="ECO:0007669"/>
    <property type="project" value="InterPro"/>
</dbReference>
<keyword evidence="2" id="KW-1185">Reference proteome</keyword>
<dbReference type="EMBL" id="ML736274">
    <property type="protein sequence ID" value="KAE8374847.1"/>
    <property type="molecule type" value="Genomic_DNA"/>
</dbReference>
<name>A0A5N7AYB5_9EURO</name>
<accession>A0A5N7AYB5</accession>
<dbReference type="OrthoDB" id="67027at2759"/>
<evidence type="ECO:0000313" key="1">
    <source>
        <dbReference type="EMBL" id="KAE8374847.1"/>
    </source>
</evidence>
<dbReference type="AlphaFoldDB" id="A0A5N7AYB5"/>
<reference evidence="1 2" key="1">
    <citation type="submission" date="2019-04" db="EMBL/GenBank/DDBJ databases">
        <title>Friends and foes A comparative genomics studyof 23 Aspergillus species from section Flavi.</title>
        <authorList>
            <consortium name="DOE Joint Genome Institute"/>
            <person name="Kjaerbolling I."/>
            <person name="Vesth T."/>
            <person name="Frisvad J.C."/>
            <person name="Nybo J.L."/>
            <person name="Theobald S."/>
            <person name="Kildgaard S."/>
            <person name="Isbrandt T."/>
            <person name="Kuo A."/>
            <person name="Sato A."/>
            <person name="Lyhne E.K."/>
            <person name="Kogle M.E."/>
            <person name="Wiebenga A."/>
            <person name="Kun R.S."/>
            <person name="Lubbers R.J."/>
            <person name="Makela M.R."/>
            <person name="Barry K."/>
            <person name="Chovatia M."/>
            <person name="Clum A."/>
            <person name="Daum C."/>
            <person name="Haridas S."/>
            <person name="He G."/>
            <person name="LaButti K."/>
            <person name="Lipzen A."/>
            <person name="Mondo S."/>
            <person name="Riley R."/>
            <person name="Salamov A."/>
            <person name="Simmons B.A."/>
            <person name="Magnuson J.K."/>
            <person name="Henrissat B."/>
            <person name="Mortensen U.H."/>
            <person name="Larsen T.O."/>
            <person name="Devries R.P."/>
            <person name="Grigoriev I.V."/>
            <person name="Machida M."/>
            <person name="Baker S.E."/>
            <person name="Andersen M.R."/>
        </authorList>
    </citation>
    <scope>NUCLEOTIDE SEQUENCE [LARGE SCALE GENOMIC DNA]</scope>
    <source>
        <strain evidence="1 2">IBT 29228</strain>
    </source>
</reference>
<proteinExistence type="predicted"/>
<evidence type="ECO:0008006" key="3">
    <source>
        <dbReference type="Google" id="ProtNLM"/>
    </source>
</evidence>
<dbReference type="GO" id="GO:0004525">
    <property type="term" value="F:ribonuclease III activity"/>
    <property type="evidence" value="ECO:0007669"/>
    <property type="project" value="InterPro"/>
</dbReference>
<dbReference type="Proteomes" id="UP000326198">
    <property type="component" value="Unassembled WGS sequence"/>
</dbReference>
<dbReference type="InterPro" id="IPR036389">
    <property type="entry name" value="RNase_III_sf"/>
</dbReference>
<evidence type="ECO:0000313" key="2">
    <source>
        <dbReference type="Proteomes" id="UP000326198"/>
    </source>
</evidence>
<organism evidence="1 2">
    <name type="scientific">Aspergillus bertholletiae</name>
    <dbReference type="NCBI Taxonomy" id="1226010"/>
    <lineage>
        <taxon>Eukaryota</taxon>
        <taxon>Fungi</taxon>
        <taxon>Dikarya</taxon>
        <taxon>Ascomycota</taxon>
        <taxon>Pezizomycotina</taxon>
        <taxon>Eurotiomycetes</taxon>
        <taxon>Eurotiomycetidae</taxon>
        <taxon>Eurotiales</taxon>
        <taxon>Aspergillaceae</taxon>
        <taxon>Aspergillus</taxon>
        <taxon>Aspergillus subgen. Circumdati</taxon>
    </lineage>
</organism>